<keyword evidence="3" id="KW-1003">Cell membrane</keyword>
<evidence type="ECO:0000313" key="9">
    <source>
        <dbReference type="Proteomes" id="UP000003340"/>
    </source>
</evidence>
<evidence type="ECO:0000256" key="5">
    <source>
        <dbReference type="ARBA" id="ARBA00022989"/>
    </source>
</evidence>
<feature type="transmembrane region" description="Helical" evidence="7">
    <location>
        <begin position="86"/>
        <end position="111"/>
    </location>
</feature>
<keyword evidence="4 7" id="KW-0812">Transmembrane</keyword>
<comment type="similarity">
    <text evidence="2">Belongs to the UPF0718 family.</text>
</comment>
<reference evidence="8 9" key="1">
    <citation type="submission" date="2009-01" db="EMBL/GenBank/DDBJ databases">
        <authorList>
            <person name="Fulton L."/>
            <person name="Clifton S."/>
            <person name="Fulton B."/>
            <person name="Xu J."/>
            <person name="Minx P."/>
            <person name="Pepin K.H."/>
            <person name="Johnson M."/>
            <person name="Bhonagiri V."/>
            <person name="Nash W.E."/>
            <person name="Mardis E.R."/>
            <person name="Wilson R.K."/>
        </authorList>
    </citation>
    <scope>NUCLEOTIDE SEQUENCE [LARGE SCALE GENOMIC DNA]</scope>
    <source>
        <strain evidence="8 9">DSM 5476</strain>
    </source>
</reference>
<dbReference type="HOGENOM" id="CLU_059148_0_0_9"/>
<dbReference type="PANTHER" id="PTHR42775">
    <property type="entry name" value="PERMEASE RV2963-RELATED"/>
    <property type="match status" value="1"/>
</dbReference>
<dbReference type="eggNOG" id="COG0701">
    <property type="taxonomic scope" value="Bacteria"/>
</dbReference>
<accession>C0EC90</accession>
<feature type="transmembrane region" description="Helical" evidence="7">
    <location>
        <begin position="278"/>
        <end position="297"/>
    </location>
</feature>
<evidence type="ECO:0000256" key="2">
    <source>
        <dbReference type="ARBA" id="ARBA00006386"/>
    </source>
</evidence>
<evidence type="ECO:0000256" key="4">
    <source>
        <dbReference type="ARBA" id="ARBA00022692"/>
    </source>
</evidence>
<feature type="transmembrane region" description="Helical" evidence="7">
    <location>
        <begin position="151"/>
        <end position="171"/>
    </location>
</feature>
<name>C0EC90_9FIRM</name>
<evidence type="ECO:0000256" key="1">
    <source>
        <dbReference type="ARBA" id="ARBA00004651"/>
    </source>
</evidence>
<comment type="caution">
    <text evidence="8">The sequence shown here is derived from an EMBL/GenBank/DDBJ whole genome shotgun (WGS) entry which is preliminary data.</text>
</comment>
<evidence type="ECO:0000313" key="8">
    <source>
        <dbReference type="EMBL" id="EEG30891.1"/>
    </source>
</evidence>
<evidence type="ECO:0000256" key="7">
    <source>
        <dbReference type="SAM" id="Phobius"/>
    </source>
</evidence>
<dbReference type="EMBL" id="ACEC01000047">
    <property type="protein sequence ID" value="EEG30891.1"/>
    <property type="molecule type" value="Genomic_DNA"/>
</dbReference>
<keyword evidence="6 7" id="KW-0472">Membrane</keyword>
<organism evidence="8 9">
    <name type="scientific">[Clostridium] methylpentosum DSM 5476</name>
    <dbReference type="NCBI Taxonomy" id="537013"/>
    <lineage>
        <taxon>Bacteria</taxon>
        <taxon>Bacillati</taxon>
        <taxon>Bacillota</taxon>
        <taxon>Clostridia</taxon>
        <taxon>Eubacteriales</taxon>
        <taxon>Oscillospiraceae</taxon>
        <taxon>Oscillospiraceae incertae sedis</taxon>
    </lineage>
</organism>
<feature type="transmembrane region" description="Helical" evidence="7">
    <location>
        <begin position="309"/>
        <end position="329"/>
    </location>
</feature>
<proteinExistence type="inferred from homology"/>
<dbReference type="InterPro" id="IPR053166">
    <property type="entry name" value="UPF0718_permease"/>
</dbReference>
<dbReference type="GO" id="GO:0005886">
    <property type="term" value="C:plasma membrane"/>
    <property type="evidence" value="ECO:0007669"/>
    <property type="project" value="UniProtKB-SubCell"/>
</dbReference>
<dbReference type="Pfam" id="PF03773">
    <property type="entry name" value="ArsP_1"/>
    <property type="match status" value="1"/>
</dbReference>
<reference evidence="8 9" key="2">
    <citation type="submission" date="2009-02" db="EMBL/GenBank/DDBJ databases">
        <title>Draft genome sequence of Clostridium methylpentosum (DSM 5476).</title>
        <authorList>
            <person name="Sudarsanam P."/>
            <person name="Ley R."/>
            <person name="Guruge J."/>
            <person name="Turnbaugh P.J."/>
            <person name="Mahowald M."/>
            <person name="Liep D."/>
            <person name="Gordon J."/>
        </authorList>
    </citation>
    <scope>NUCLEOTIDE SEQUENCE [LARGE SCALE GENOMIC DNA]</scope>
    <source>
        <strain evidence="8 9">DSM 5476</strain>
    </source>
</reference>
<gene>
    <name evidence="8" type="ORF">CLOSTMETH_01459</name>
</gene>
<feature type="transmembrane region" description="Helical" evidence="7">
    <location>
        <begin position="123"/>
        <end position="144"/>
    </location>
</feature>
<dbReference type="PANTHER" id="PTHR42775:SF1">
    <property type="entry name" value="PERMEASE RV2963-RELATED"/>
    <property type="match status" value="1"/>
</dbReference>
<evidence type="ECO:0000256" key="3">
    <source>
        <dbReference type="ARBA" id="ARBA00022475"/>
    </source>
</evidence>
<keyword evidence="9" id="KW-1185">Reference proteome</keyword>
<dbReference type="STRING" id="537013.CLOSTMETH_01459"/>
<feature type="transmembrane region" description="Helical" evidence="7">
    <location>
        <begin position="54"/>
        <end position="74"/>
    </location>
</feature>
<keyword evidence="5 7" id="KW-1133">Transmembrane helix</keyword>
<feature type="transmembrane region" description="Helical" evidence="7">
    <location>
        <begin position="214"/>
        <end position="233"/>
    </location>
</feature>
<sequence length="330" mass="36276">MYLLDSHAAEHAAHHHGALQEFFVNLFCKLFGVEDGNPLAEIPAHFLYDLLRTFLIFIIVLSVVSFLKTYIPVASVRKSLLKVNRYIAIVIAAFAGILSSTCICTNVPLFLGFLAFGIPVHLAMTYLIAASMVNITSLLSMAAITDIRFTAVYTGVCLLMTIVAGIILSFIDGEKYIYRDRISAGALDPDRRPTVSERWGYALHETKHTLRDQWVYIVIGVALSALINGFVNLDFAEKISSFGFWGVLGVTVLGLVLHTDVVSVLPVVSALLRVGVPYGMLIALITSLAFFSIPMVIMVKKTVSLRYVAYSWVILFALILITGQVLLVVT</sequence>
<dbReference type="Proteomes" id="UP000003340">
    <property type="component" value="Unassembled WGS sequence"/>
</dbReference>
<evidence type="ECO:0000256" key="6">
    <source>
        <dbReference type="ARBA" id="ARBA00023136"/>
    </source>
</evidence>
<dbReference type="InterPro" id="IPR005524">
    <property type="entry name" value="DUF318"/>
</dbReference>
<dbReference type="AlphaFoldDB" id="C0EC90"/>
<feature type="transmembrane region" description="Helical" evidence="7">
    <location>
        <begin position="245"/>
        <end position="272"/>
    </location>
</feature>
<comment type="subcellular location">
    <subcellularLocation>
        <location evidence="1">Cell membrane</location>
        <topology evidence="1">Multi-pass membrane protein</topology>
    </subcellularLocation>
</comment>
<protein>
    <submittedName>
        <fullName evidence="8">Putative permease</fullName>
    </submittedName>
</protein>